<dbReference type="SUPFAM" id="SSF52821">
    <property type="entry name" value="Rhodanese/Cell cycle control phosphatase"/>
    <property type="match status" value="1"/>
</dbReference>
<comment type="similarity">
    <text evidence="1 10">Belongs to the MPI phosphatase family.</text>
</comment>
<keyword evidence="3 10" id="KW-0132">Cell division</keyword>
<keyword evidence="14" id="KW-1185">Reference proteome</keyword>
<dbReference type="Gene3D" id="3.40.250.10">
    <property type="entry name" value="Rhodanese-like domain"/>
    <property type="match status" value="1"/>
</dbReference>
<evidence type="ECO:0000313" key="13">
    <source>
        <dbReference type="EMBL" id="EXJ91298.1"/>
    </source>
</evidence>
<dbReference type="InterPro" id="IPR036873">
    <property type="entry name" value="Rhodanese-like_dom_sf"/>
</dbReference>
<evidence type="ECO:0000256" key="8">
    <source>
        <dbReference type="ARBA" id="ARBA00051722"/>
    </source>
</evidence>
<dbReference type="RefSeq" id="XP_007723492.1">
    <property type="nucleotide sequence ID" value="XM_007725302.1"/>
</dbReference>
<dbReference type="Pfam" id="PF00581">
    <property type="entry name" value="Rhodanese"/>
    <property type="match status" value="1"/>
</dbReference>
<accession>W9YFH4</accession>
<keyword evidence="7 10" id="KW-0131">Cell cycle</keyword>
<keyword evidence="6 10" id="KW-0904">Protein phosphatase</keyword>
<dbReference type="SMART" id="SM00450">
    <property type="entry name" value="RHOD"/>
    <property type="match status" value="1"/>
</dbReference>
<dbReference type="eggNOG" id="KOG3772">
    <property type="taxonomic scope" value="Eukaryota"/>
</dbReference>
<dbReference type="PANTHER" id="PTHR10828:SF17">
    <property type="entry name" value="PROTEIN-TYROSINE-PHOSPHATASE"/>
    <property type="match status" value="1"/>
</dbReference>
<keyword evidence="5 10" id="KW-0378">Hydrolase</keyword>
<dbReference type="GO" id="GO:0005737">
    <property type="term" value="C:cytoplasm"/>
    <property type="evidence" value="ECO:0007669"/>
    <property type="project" value="TreeGrafter"/>
</dbReference>
<dbReference type="FunFam" id="3.40.250.10:FF:000021">
    <property type="entry name" value="M-phase inducer phosphatase cdc-25.2"/>
    <property type="match status" value="1"/>
</dbReference>
<dbReference type="EC" id="3.1.3.48" evidence="2 10"/>
<dbReference type="InterPro" id="IPR000751">
    <property type="entry name" value="MPI_Phosphatase"/>
</dbReference>
<dbReference type="EMBL" id="AMWN01000003">
    <property type="protein sequence ID" value="EXJ91298.1"/>
    <property type="molecule type" value="Genomic_DNA"/>
</dbReference>
<dbReference type="STRING" id="1182541.W9YFH4"/>
<dbReference type="HOGENOM" id="CLU_017900_0_0_1"/>
<evidence type="ECO:0000256" key="9">
    <source>
        <dbReference type="ARBA" id="ARBA00067190"/>
    </source>
</evidence>
<dbReference type="GO" id="GO:0004725">
    <property type="term" value="F:protein tyrosine phosphatase activity"/>
    <property type="evidence" value="ECO:0007669"/>
    <property type="project" value="UniProtKB-UniRule"/>
</dbReference>
<evidence type="ECO:0000256" key="4">
    <source>
        <dbReference type="ARBA" id="ARBA00022776"/>
    </source>
</evidence>
<feature type="region of interest" description="Disordered" evidence="11">
    <location>
        <begin position="276"/>
        <end position="299"/>
    </location>
</feature>
<feature type="compositionally biased region" description="Low complexity" evidence="11">
    <location>
        <begin position="157"/>
        <end position="169"/>
    </location>
</feature>
<dbReference type="PANTHER" id="PTHR10828">
    <property type="entry name" value="M-PHASE INDUCER PHOSPHATASE DUAL SPECIFICITY PHOSPHATASE CDC25"/>
    <property type="match status" value="1"/>
</dbReference>
<evidence type="ECO:0000256" key="2">
    <source>
        <dbReference type="ARBA" id="ARBA00013064"/>
    </source>
</evidence>
<dbReference type="GO" id="GO:0051301">
    <property type="term" value="P:cell division"/>
    <property type="evidence" value="ECO:0007669"/>
    <property type="project" value="UniProtKB-UniRule"/>
</dbReference>
<evidence type="ECO:0000256" key="10">
    <source>
        <dbReference type="RuleBase" id="RU368028"/>
    </source>
</evidence>
<comment type="caution">
    <text evidence="13">The sequence shown here is derived from an EMBL/GenBank/DDBJ whole genome shotgun (WGS) entry which is preliminary data.</text>
</comment>
<gene>
    <name evidence="13" type="ORF">A1O1_04408</name>
</gene>
<dbReference type="Proteomes" id="UP000019484">
    <property type="component" value="Unassembled WGS sequence"/>
</dbReference>
<sequence>MIEASSPLAAMQPPAFIGHCGFRGDAPTSFGSFAGPRPYATSNFNFRDLSMKRSMQKPQSDYFSLKPVRGSSPTASLAADLSQNFHIDQRRTSPQVPTPRRALFPNSMFATQDGQRHLTTPPIPSSSPGVHDSMDIDLSPLPHKAPFSTVVEVQLHSPTPESTPSESPLLPVPSPPASDSPTDTMHLNVPQERRKPGPLRPSLCRAKGFSTGDVPQRPSLESQLPPFKFGNHPNKPTTSSSLSLSEIFADSPPPEKHHPRFGAAAFALPRSRQGLCASGHSSRNGSPIGGHTRKGSNPLVRPRKQFRRSLSMFEHPEDVMKQEKGRLSPPPPLLPSIMDVEAPHVPQLPHFTPSEIGALPRITKETMVEVLDGRYNHMYEKRVIIDCRFEYEYSGGHIDGAINFNDKEQLSSQLFDVEPTSKALLIFHCEYSAHRAPLMAKFIRNKDRATNADRYPALTYPEVYILDGGYSTFFKDYRSRCYPQNYVEMHAKEHVLDCERGLGKVKQRSKLIRAQTFAFGQHSPSIDSSPTAMGRSRLDGDMDLDMGVEYTPVAGPRPGVDVLRGRNHRMLSY</sequence>
<dbReference type="PRINTS" id="PR00716">
    <property type="entry name" value="MPIPHPHTASE"/>
</dbReference>
<dbReference type="GO" id="GO:0000086">
    <property type="term" value="P:G2/M transition of mitotic cell cycle"/>
    <property type="evidence" value="ECO:0007669"/>
    <property type="project" value="TreeGrafter"/>
</dbReference>
<evidence type="ECO:0000256" key="6">
    <source>
        <dbReference type="ARBA" id="ARBA00022912"/>
    </source>
</evidence>
<organism evidence="13 14">
    <name type="scientific">Capronia coronata CBS 617.96</name>
    <dbReference type="NCBI Taxonomy" id="1182541"/>
    <lineage>
        <taxon>Eukaryota</taxon>
        <taxon>Fungi</taxon>
        <taxon>Dikarya</taxon>
        <taxon>Ascomycota</taxon>
        <taxon>Pezizomycotina</taxon>
        <taxon>Eurotiomycetes</taxon>
        <taxon>Chaetothyriomycetidae</taxon>
        <taxon>Chaetothyriales</taxon>
        <taxon>Herpotrichiellaceae</taxon>
        <taxon>Capronia</taxon>
    </lineage>
</organism>
<feature type="region of interest" description="Disordered" evidence="11">
    <location>
        <begin position="113"/>
        <end position="141"/>
    </location>
</feature>
<dbReference type="GO" id="GO:0110032">
    <property type="term" value="P:positive regulation of G2/MI transition of meiotic cell cycle"/>
    <property type="evidence" value="ECO:0007669"/>
    <property type="project" value="TreeGrafter"/>
</dbReference>
<evidence type="ECO:0000256" key="7">
    <source>
        <dbReference type="ARBA" id="ARBA00023306"/>
    </source>
</evidence>
<dbReference type="PROSITE" id="PS50206">
    <property type="entry name" value="RHODANESE_3"/>
    <property type="match status" value="1"/>
</dbReference>
<evidence type="ECO:0000259" key="12">
    <source>
        <dbReference type="PROSITE" id="PS50206"/>
    </source>
</evidence>
<evidence type="ECO:0000256" key="11">
    <source>
        <dbReference type="SAM" id="MobiDB-lite"/>
    </source>
</evidence>
<comment type="catalytic activity">
    <reaction evidence="8 10">
        <text>O-phospho-L-tyrosyl-[protein] + H2O = L-tyrosyl-[protein] + phosphate</text>
        <dbReference type="Rhea" id="RHEA:10684"/>
        <dbReference type="Rhea" id="RHEA-COMP:10136"/>
        <dbReference type="Rhea" id="RHEA-COMP:20101"/>
        <dbReference type="ChEBI" id="CHEBI:15377"/>
        <dbReference type="ChEBI" id="CHEBI:43474"/>
        <dbReference type="ChEBI" id="CHEBI:46858"/>
        <dbReference type="ChEBI" id="CHEBI:61978"/>
        <dbReference type="EC" id="3.1.3.48"/>
    </reaction>
</comment>
<evidence type="ECO:0000256" key="1">
    <source>
        <dbReference type="ARBA" id="ARBA00011065"/>
    </source>
</evidence>
<dbReference type="GeneID" id="19159291"/>
<reference evidence="13 14" key="1">
    <citation type="submission" date="2013-03" db="EMBL/GenBank/DDBJ databases">
        <title>The Genome Sequence of Capronia coronata CBS 617.96.</title>
        <authorList>
            <consortium name="The Broad Institute Genomics Platform"/>
            <person name="Cuomo C."/>
            <person name="de Hoog S."/>
            <person name="Gorbushina A."/>
            <person name="Walker B."/>
            <person name="Young S.K."/>
            <person name="Zeng Q."/>
            <person name="Gargeya S."/>
            <person name="Fitzgerald M."/>
            <person name="Haas B."/>
            <person name="Abouelleil A."/>
            <person name="Allen A.W."/>
            <person name="Alvarado L."/>
            <person name="Arachchi H.M."/>
            <person name="Berlin A.M."/>
            <person name="Chapman S.B."/>
            <person name="Gainer-Dewar J."/>
            <person name="Goldberg J."/>
            <person name="Griggs A."/>
            <person name="Gujja S."/>
            <person name="Hansen M."/>
            <person name="Howarth C."/>
            <person name="Imamovic A."/>
            <person name="Ireland A."/>
            <person name="Larimer J."/>
            <person name="McCowan C."/>
            <person name="Murphy C."/>
            <person name="Pearson M."/>
            <person name="Poon T.W."/>
            <person name="Priest M."/>
            <person name="Roberts A."/>
            <person name="Saif S."/>
            <person name="Shea T."/>
            <person name="Sisk P."/>
            <person name="Sykes S."/>
            <person name="Wortman J."/>
            <person name="Nusbaum C."/>
            <person name="Birren B."/>
        </authorList>
    </citation>
    <scope>NUCLEOTIDE SEQUENCE [LARGE SCALE GENOMIC DNA]</scope>
    <source>
        <strain evidence="13 14">CBS 617.96</strain>
    </source>
</reference>
<comment type="function">
    <text evidence="10">Tyrosine protein phosphatase which functions as a dosage-dependent inducer of mitotic progression.</text>
</comment>
<dbReference type="GO" id="GO:0010971">
    <property type="term" value="P:positive regulation of G2/M transition of mitotic cell cycle"/>
    <property type="evidence" value="ECO:0007669"/>
    <property type="project" value="TreeGrafter"/>
</dbReference>
<dbReference type="CDD" id="cd01530">
    <property type="entry name" value="Cdc25"/>
    <property type="match status" value="1"/>
</dbReference>
<keyword evidence="4 10" id="KW-0498">Mitosis</keyword>
<evidence type="ECO:0000256" key="5">
    <source>
        <dbReference type="ARBA" id="ARBA00022801"/>
    </source>
</evidence>
<protein>
    <recommendedName>
        <fullName evidence="9 10">M-phase inducer phosphatase</fullName>
        <ecNumber evidence="2 10">3.1.3.48</ecNumber>
    </recommendedName>
</protein>
<evidence type="ECO:0000313" key="14">
    <source>
        <dbReference type="Proteomes" id="UP000019484"/>
    </source>
</evidence>
<evidence type="ECO:0000256" key="3">
    <source>
        <dbReference type="ARBA" id="ARBA00022618"/>
    </source>
</evidence>
<dbReference type="GO" id="GO:0005634">
    <property type="term" value="C:nucleus"/>
    <property type="evidence" value="ECO:0007669"/>
    <property type="project" value="TreeGrafter"/>
</dbReference>
<feature type="region of interest" description="Disordered" evidence="11">
    <location>
        <begin position="154"/>
        <end position="241"/>
    </location>
</feature>
<dbReference type="InterPro" id="IPR001763">
    <property type="entry name" value="Rhodanese-like_dom"/>
</dbReference>
<proteinExistence type="inferred from homology"/>
<dbReference type="AlphaFoldDB" id="W9YFH4"/>
<dbReference type="OrthoDB" id="26523at2759"/>
<name>W9YFH4_9EURO</name>
<feature type="domain" description="Rhodanese" evidence="12">
    <location>
        <begin position="378"/>
        <end position="482"/>
    </location>
</feature>